<comment type="caution">
    <text evidence="4">The sequence shown here is derived from an EMBL/GenBank/DDBJ whole genome shotgun (WGS) entry which is preliminary data.</text>
</comment>
<sequence>MTAVLRLAGVTVRFGTATALDSVDLTVGPGERIAVVGASGAGKSTLLAVANGAVPPASGSVEVLGQDPAVLRGPALRRLRARVGTVHQHLELVGPLRVVHNVNAGRLGSWPAARAAWSLVRPQGLPEVLAALERVGLADRVFDRTDTLSGGQRQRVAVARLVLQDPELVLADEPASALDPVLAGRVLDLLAGPASRGGALLAALHDPSLALRHCDRVVGLAAGRVVLDAPAAALTVADLAAFYGAPA</sequence>
<feature type="domain" description="ABC transporter" evidence="3">
    <location>
        <begin position="5"/>
        <end position="247"/>
    </location>
</feature>
<dbReference type="GO" id="GO:0016887">
    <property type="term" value="F:ATP hydrolysis activity"/>
    <property type="evidence" value="ECO:0007669"/>
    <property type="project" value="InterPro"/>
</dbReference>
<dbReference type="GO" id="GO:0022857">
    <property type="term" value="F:transmembrane transporter activity"/>
    <property type="evidence" value="ECO:0007669"/>
    <property type="project" value="TreeGrafter"/>
</dbReference>
<dbReference type="InterPro" id="IPR015854">
    <property type="entry name" value="ABC_transpr_LolD-like"/>
</dbReference>
<evidence type="ECO:0000256" key="1">
    <source>
        <dbReference type="ARBA" id="ARBA00022741"/>
    </source>
</evidence>
<dbReference type="EMBL" id="JAAGWE010000032">
    <property type="protein sequence ID" value="NEM07979.1"/>
    <property type="molecule type" value="Genomic_DNA"/>
</dbReference>
<dbReference type="InterPro" id="IPR017871">
    <property type="entry name" value="ABC_transporter-like_CS"/>
</dbReference>
<dbReference type="SUPFAM" id="SSF52540">
    <property type="entry name" value="P-loop containing nucleoside triphosphate hydrolases"/>
    <property type="match status" value="1"/>
</dbReference>
<gene>
    <name evidence="4" type="ORF">GCU54_18530</name>
</gene>
<dbReference type="GO" id="GO:0005524">
    <property type="term" value="F:ATP binding"/>
    <property type="evidence" value="ECO:0007669"/>
    <property type="project" value="UniProtKB-KW"/>
</dbReference>
<dbReference type="InterPro" id="IPR003593">
    <property type="entry name" value="AAA+_ATPase"/>
</dbReference>
<organism evidence="4 5">
    <name type="scientific">Geodermatophilus normandii</name>
    <dbReference type="NCBI Taxonomy" id="1137989"/>
    <lineage>
        <taxon>Bacteria</taxon>
        <taxon>Bacillati</taxon>
        <taxon>Actinomycetota</taxon>
        <taxon>Actinomycetes</taxon>
        <taxon>Geodermatophilales</taxon>
        <taxon>Geodermatophilaceae</taxon>
        <taxon>Geodermatophilus</taxon>
    </lineage>
</organism>
<proteinExistence type="predicted"/>
<dbReference type="SMART" id="SM00382">
    <property type="entry name" value="AAA"/>
    <property type="match status" value="1"/>
</dbReference>
<dbReference type="GO" id="GO:0005886">
    <property type="term" value="C:plasma membrane"/>
    <property type="evidence" value="ECO:0007669"/>
    <property type="project" value="TreeGrafter"/>
</dbReference>
<dbReference type="Pfam" id="PF00005">
    <property type="entry name" value="ABC_tran"/>
    <property type="match status" value="1"/>
</dbReference>
<dbReference type="PANTHER" id="PTHR24220:SF685">
    <property type="entry name" value="ABC TRANSPORTER RELATED"/>
    <property type="match status" value="1"/>
</dbReference>
<dbReference type="Proteomes" id="UP000471126">
    <property type="component" value="Unassembled WGS sequence"/>
</dbReference>
<reference evidence="4 5" key="1">
    <citation type="submission" date="2019-12" db="EMBL/GenBank/DDBJ databases">
        <title>WGS of CPCC 203550 I12A-02606.</title>
        <authorList>
            <person name="Jiang Z."/>
        </authorList>
    </citation>
    <scope>NUCLEOTIDE SEQUENCE [LARGE SCALE GENOMIC DNA]</scope>
    <source>
        <strain evidence="4 5">I12A-02606</strain>
    </source>
</reference>
<accession>A0A6P0GKY1</accession>
<evidence type="ECO:0000259" key="3">
    <source>
        <dbReference type="PROSITE" id="PS50893"/>
    </source>
</evidence>
<protein>
    <submittedName>
        <fullName evidence="4">ATP-binding cassette domain-containing protein</fullName>
    </submittedName>
</protein>
<dbReference type="PANTHER" id="PTHR24220">
    <property type="entry name" value="IMPORT ATP-BINDING PROTEIN"/>
    <property type="match status" value="1"/>
</dbReference>
<dbReference type="Gene3D" id="3.40.50.300">
    <property type="entry name" value="P-loop containing nucleotide triphosphate hydrolases"/>
    <property type="match status" value="1"/>
</dbReference>
<keyword evidence="2 4" id="KW-0067">ATP-binding</keyword>
<dbReference type="AlphaFoldDB" id="A0A6P0GKY1"/>
<evidence type="ECO:0000256" key="2">
    <source>
        <dbReference type="ARBA" id="ARBA00022840"/>
    </source>
</evidence>
<name>A0A6P0GKY1_9ACTN</name>
<dbReference type="InterPro" id="IPR003439">
    <property type="entry name" value="ABC_transporter-like_ATP-bd"/>
</dbReference>
<evidence type="ECO:0000313" key="4">
    <source>
        <dbReference type="EMBL" id="NEM07979.1"/>
    </source>
</evidence>
<keyword evidence="1" id="KW-0547">Nucleotide-binding</keyword>
<evidence type="ECO:0000313" key="5">
    <source>
        <dbReference type="Proteomes" id="UP000471126"/>
    </source>
</evidence>
<dbReference type="PROSITE" id="PS50893">
    <property type="entry name" value="ABC_TRANSPORTER_2"/>
    <property type="match status" value="1"/>
</dbReference>
<dbReference type="InterPro" id="IPR027417">
    <property type="entry name" value="P-loop_NTPase"/>
</dbReference>
<dbReference type="PROSITE" id="PS00211">
    <property type="entry name" value="ABC_TRANSPORTER_1"/>
    <property type="match status" value="1"/>
</dbReference>